<name>A0AB39H8T9_9VIBR</name>
<dbReference type="SUPFAM" id="SSF46785">
    <property type="entry name" value="Winged helix' DNA-binding domain"/>
    <property type="match status" value="1"/>
</dbReference>
<dbReference type="AlphaFoldDB" id="A0AB39H8T9"/>
<reference evidence="2" key="1">
    <citation type="submission" date="2024-07" db="EMBL/GenBank/DDBJ databases">
        <title>Genome Analysis of a Potential Novel Vibrio Species Secreting pH- and Thermo-stable Alginate Lyase and its Application in Producing Alginate Oligosaccharides.</title>
        <authorList>
            <person name="Huang H."/>
            <person name="Bao K."/>
        </authorList>
    </citation>
    <scope>NUCLEOTIDE SEQUENCE</scope>
    <source>
        <strain evidence="2">HB236076</strain>
    </source>
</reference>
<dbReference type="InterPro" id="IPR015102">
    <property type="entry name" value="Tscrpt_reg_HTH_FeoC"/>
</dbReference>
<dbReference type="RefSeq" id="WP_306100482.1">
    <property type="nucleotide sequence ID" value="NZ_CP162601.1"/>
</dbReference>
<accession>A0AB39H8T9</accession>
<evidence type="ECO:0000313" key="2">
    <source>
        <dbReference type="EMBL" id="XDK24424.1"/>
    </source>
</evidence>
<dbReference type="Pfam" id="PF09012">
    <property type="entry name" value="FeoC"/>
    <property type="match status" value="1"/>
</dbReference>
<dbReference type="Gene3D" id="1.10.10.10">
    <property type="entry name" value="Winged helix-like DNA-binding domain superfamily/Winged helix DNA-binding domain"/>
    <property type="match status" value="1"/>
</dbReference>
<organism evidence="2">
    <name type="scientific">Vibrio sp. HB236076</name>
    <dbReference type="NCBI Taxonomy" id="3232307"/>
    <lineage>
        <taxon>Bacteria</taxon>
        <taxon>Pseudomonadati</taxon>
        <taxon>Pseudomonadota</taxon>
        <taxon>Gammaproteobacteria</taxon>
        <taxon>Vibrionales</taxon>
        <taxon>Vibrionaceae</taxon>
        <taxon>Vibrio</taxon>
    </lineage>
</organism>
<protein>
    <submittedName>
        <fullName evidence="2">FeoC-like transcriptional regulator</fullName>
    </submittedName>
</protein>
<gene>
    <name evidence="2" type="ORF">AB0763_09370</name>
</gene>
<evidence type="ECO:0000259" key="1">
    <source>
        <dbReference type="Pfam" id="PF09012"/>
    </source>
</evidence>
<sequence>MILLRLKEQIDSYGPCSRRQLADAFGLSEDGIEAMVEIWLKRGEIQRVYCLQAGQSQCFYKCVNREDIAVDVYL</sequence>
<dbReference type="EMBL" id="CP162601">
    <property type="protein sequence ID" value="XDK24424.1"/>
    <property type="molecule type" value="Genomic_DNA"/>
</dbReference>
<proteinExistence type="predicted"/>
<dbReference type="InterPro" id="IPR036390">
    <property type="entry name" value="WH_DNA-bd_sf"/>
</dbReference>
<feature type="domain" description="Transcriptional regulator HTH-type FeoC" evidence="1">
    <location>
        <begin position="2"/>
        <end position="63"/>
    </location>
</feature>
<dbReference type="KEGG" id="vih:AB0763_09370"/>
<dbReference type="InterPro" id="IPR036388">
    <property type="entry name" value="WH-like_DNA-bd_sf"/>
</dbReference>